<evidence type="ECO:0000256" key="3">
    <source>
        <dbReference type="ARBA" id="ARBA00022676"/>
    </source>
</evidence>
<organism evidence="6 7">
    <name type="scientific">Meloidogyne enterolobii</name>
    <name type="common">Root-knot nematode worm</name>
    <name type="synonym">Meloidogyne mayaguensis</name>
    <dbReference type="NCBI Taxonomy" id="390850"/>
    <lineage>
        <taxon>Eukaryota</taxon>
        <taxon>Metazoa</taxon>
        <taxon>Ecdysozoa</taxon>
        <taxon>Nematoda</taxon>
        <taxon>Chromadorea</taxon>
        <taxon>Rhabditida</taxon>
        <taxon>Tylenchina</taxon>
        <taxon>Tylenchomorpha</taxon>
        <taxon>Tylenchoidea</taxon>
        <taxon>Meloidogynidae</taxon>
        <taxon>Meloidogyninae</taxon>
        <taxon>Meloidogyne</taxon>
    </lineage>
</organism>
<dbReference type="InterPro" id="IPR050271">
    <property type="entry name" value="UDP-glycosyltransferase"/>
</dbReference>
<comment type="caution">
    <text evidence="6">The sequence shown here is derived from an EMBL/GenBank/DDBJ whole genome shotgun (WGS) entry which is preliminary data.</text>
</comment>
<comment type="similarity">
    <text evidence="1">Belongs to the UDP-glycosyltransferase family.</text>
</comment>
<dbReference type="SUPFAM" id="SSF53756">
    <property type="entry name" value="UDP-Glycosyltransferase/glycogen phosphorylase"/>
    <property type="match status" value="1"/>
</dbReference>
<name>A0A6V7XJV8_MELEN</name>
<evidence type="ECO:0000256" key="5">
    <source>
        <dbReference type="ARBA" id="ARBA00047475"/>
    </source>
</evidence>
<dbReference type="EC" id="2.4.1.17" evidence="2"/>
<gene>
    <name evidence="6" type="ORF">MENT_LOCUS52945</name>
</gene>
<keyword evidence="3" id="KW-0328">Glycosyltransferase</keyword>
<dbReference type="InterPro" id="IPR002213">
    <property type="entry name" value="UDP_glucos_trans"/>
</dbReference>
<dbReference type="Proteomes" id="UP000580250">
    <property type="component" value="Unassembled WGS sequence"/>
</dbReference>
<sequence length="170" mass="19800">MIRKVSEKYFATCYFHVRAAENSTFYYGRSYTKNNLSQNEILSHPDTRVFISHCEQNCVNEAIYAGVPIICIPLTGEQMYIASTVEQKGIGKYLDFSDENLIFALKEALNQIFYDNETKLTFNSEYTENAKNMRNAILEIYKKKPMKAKFLDKFLENFSGLVEDFVKQKM</sequence>
<comment type="catalytic activity">
    <reaction evidence="5">
        <text>glucuronate acceptor + UDP-alpha-D-glucuronate = acceptor beta-D-glucuronoside + UDP + H(+)</text>
        <dbReference type="Rhea" id="RHEA:21032"/>
        <dbReference type="ChEBI" id="CHEBI:15378"/>
        <dbReference type="ChEBI" id="CHEBI:58052"/>
        <dbReference type="ChEBI" id="CHEBI:58223"/>
        <dbReference type="ChEBI" id="CHEBI:132367"/>
        <dbReference type="ChEBI" id="CHEBI:132368"/>
        <dbReference type="EC" id="2.4.1.17"/>
    </reaction>
</comment>
<proteinExistence type="inferred from homology"/>
<keyword evidence="4" id="KW-0808">Transferase</keyword>
<dbReference type="PANTHER" id="PTHR48043">
    <property type="entry name" value="EG:EG0003.4 PROTEIN-RELATED"/>
    <property type="match status" value="1"/>
</dbReference>
<reference evidence="6 7" key="1">
    <citation type="submission" date="2020-08" db="EMBL/GenBank/DDBJ databases">
        <authorList>
            <person name="Koutsovoulos G."/>
            <person name="Danchin GJ E."/>
        </authorList>
    </citation>
    <scope>NUCLEOTIDE SEQUENCE [LARGE SCALE GENOMIC DNA]</scope>
</reference>
<accession>A0A6V7XJV8</accession>
<evidence type="ECO:0000313" key="6">
    <source>
        <dbReference type="EMBL" id="CAD2199541.1"/>
    </source>
</evidence>
<dbReference type="AlphaFoldDB" id="A0A6V7XJV8"/>
<dbReference type="PANTHER" id="PTHR48043:SF145">
    <property type="entry name" value="FI06409P-RELATED"/>
    <property type="match status" value="1"/>
</dbReference>
<evidence type="ECO:0000256" key="2">
    <source>
        <dbReference type="ARBA" id="ARBA00012544"/>
    </source>
</evidence>
<dbReference type="Pfam" id="PF00201">
    <property type="entry name" value="UDPGT"/>
    <property type="match status" value="1"/>
</dbReference>
<dbReference type="GO" id="GO:0015020">
    <property type="term" value="F:glucuronosyltransferase activity"/>
    <property type="evidence" value="ECO:0007669"/>
    <property type="project" value="UniProtKB-EC"/>
</dbReference>
<dbReference type="Gene3D" id="3.40.50.2000">
    <property type="entry name" value="Glycogen Phosphorylase B"/>
    <property type="match status" value="1"/>
</dbReference>
<evidence type="ECO:0000313" key="7">
    <source>
        <dbReference type="Proteomes" id="UP000580250"/>
    </source>
</evidence>
<dbReference type="EMBL" id="CAJEWN010001711">
    <property type="protein sequence ID" value="CAD2199541.1"/>
    <property type="molecule type" value="Genomic_DNA"/>
</dbReference>
<dbReference type="OrthoDB" id="416356at2759"/>
<evidence type="ECO:0000256" key="4">
    <source>
        <dbReference type="ARBA" id="ARBA00022679"/>
    </source>
</evidence>
<protein>
    <recommendedName>
        <fullName evidence="2">glucuronosyltransferase</fullName>
        <ecNumber evidence="2">2.4.1.17</ecNumber>
    </recommendedName>
</protein>
<evidence type="ECO:0000256" key="1">
    <source>
        <dbReference type="ARBA" id="ARBA00009995"/>
    </source>
</evidence>